<evidence type="ECO:0000259" key="2">
    <source>
        <dbReference type="PROSITE" id="PS00036"/>
    </source>
</evidence>
<feature type="compositionally biased region" description="Low complexity" evidence="1">
    <location>
        <begin position="54"/>
        <end position="66"/>
    </location>
</feature>
<proteinExistence type="predicted"/>
<feature type="compositionally biased region" description="Polar residues" evidence="1">
    <location>
        <begin position="214"/>
        <end position="224"/>
    </location>
</feature>
<feature type="region of interest" description="Disordered" evidence="1">
    <location>
        <begin position="184"/>
        <end position="242"/>
    </location>
</feature>
<dbReference type="CDD" id="cd14688">
    <property type="entry name" value="bZIP_YAP"/>
    <property type="match status" value="1"/>
</dbReference>
<sequence length="518" mass="56761">MDRPPAPASANDKTTNSTKATRKSSGKRNSDARKEQNRIASRTYRERRKQKLALLGQLLGENQGEGRTPGQASTSTSTSSQRGNGPDSAALPLAADVPLNVPSALNLDPSQGLQGVTPQVFDFQQVTTPSFEDLLFHDAWAGPLAPENEAANMLGGRAWLINDSVSSLIGSGISSDFDMTPWSFPLGSSSEPPPLSGPAWGSLSQGLQEPLRTGSDTEPSSTSAVHLPVEEKGETATEDEPTSLLSLPSAIIRAAACFETLPPSQKQWVIAYLSDRASVPAPGDTRRRATPSRRNEGKLDDQRPGTLGRLLDRLEGMHLPNVRQNTIYVMQTGFFTAILENAISIGLIKNQELLDEEAISPFNVITTTASGSLVNGQQQIAEARLRFSATPQDLQPVDDQLIIEHHPYLDIIPFPSFRSRALQALACEPPLFDEEEMCHDMRRDALIVWGSQGQKDSSPSKVDMGAAMPWDKRSWEPQVWFLKKYWFLVGGVDDEMWRAARWWHDMRNEKLDVSAGPS</sequence>
<gene>
    <name evidence="3" type="ORF">NKR23_g7461</name>
</gene>
<dbReference type="PANTHER" id="PTHR38116">
    <property type="entry name" value="CHROMOSOME 7, WHOLE GENOME SHOTGUN SEQUENCE"/>
    <property type="match status" value="1"/>
</dbReference>
<dbReference type="InterPro" id="IPR021833">
    <property type="entry name" value="DUF3425"/>
</dbReference>
<dbReference type="AlphaFoldDB" id="A0AA38R8E8"/>
<dbReference type="Proteomes" id="UP001174694">
    <property type="component" value="Unassembled WGS sequence"/>
</dbReference>
<feature type="compositionally biased region" description="Basic and acidic residues" evidence="1">
    <location>
        <begin position="28"/>
        <end position="37"/>
    </location>
</feature>
<feature type="region of interest" description="Disordered" evidence="1">
    <location>
        <begin position="279"/>
        <end position="305"/>
    </location>
</feature>
<reference evidence="3" key="1">
    <citation type="submission" date="2022-07" db="EMBL/GenBank/DDBJ databases">
        <title>Fungi with potential for degradation of polypropylene.</title>
        <authorList>
            <person name="Gostincar C."/>
        </authorList>
    </citation>
    <scope>NUCLEOTIDE SEQUENCE</scope>
    <source>
        <strain evidence="3">EXF-13308</strain>
    </source>
</reference>
<feature type="compositionally biased region" description="Basic and acidic residues" evidence="1">
    <location>
        <begin position="293"/>
        <end position="303"/>
    </location>
</feature>
<comment type="caution">
    <text evidence="3">The sequence shown here is derived from an EMBL/GenBank/DDBJ whole genome shotgun (WGS) entry which is preliminary data.</text>
</comment>
<evidence type="ECO:0000256" key="1">
    <source>
        <dbReference type="SAM" id="MobiDB-lite"/>
    </source>
</evidence>
<protein>
    <recommendedName>
        <fullName evidence="2">BZIP domain-containing protein</fullName>
    </recommendedName>
</protein>
<organism evidence="3 4">
    <name type="scientific">Pleurostoma richardsiae</name>
    <dbReference type="NCBI Taxonomy" id="41990"/>
    <lineage>
        <taxon>Eukaryota</taxon>
        <taxon>Fungi</taxon>
        <taxon>Dikarya</taxon>
        <taxon>Ascomycota</taxon>
        <taxon>Pezizomycotina</taxon>
        <taxon>Sordariomycetes</taxon>
        <taxon>Sordariomycetidae</taxon>
        <taxon>Calosphaeriales</taxon>
        <taxon>Pleurostomataceae</taxon>
        <taxon>Pleurostoma</taxon>
    </lineage>
</organism>
<name>A0AA38R8E8_9PEZI</name>
<dbReference type="GO" id="GO:0003700">
    <property type="term" value="F:DNA-binding transcription factor activity"/>
    <property type="evidence" value="ECO:0007669"/>
    <property type="project" value="InterPro"/>
</dbReference>
<accession>A0AA38R8E8</accession>
<feature type="domain" description="BZIP" evidence="2">
    <location>
        <begin position="33"/>
        <end position="47"/>
    </location>
</feature>
<evidence type="ECO:0000313" key="4">
    <source>
        <dbReference type="Proteomes" id="UP001174694"/>
    </source>
</evidence>
<dbReference type="EMBL" id="JANBVO010000023">
    <property type="protein sequence ID" value="KAJ9142147.1"/>
    <property type="molecule type" value="Genomic_DNA"/>
</dbReference>
<dbReference type="InterPro" id="IPR004827">
    <property type="entry name" value="bZIP"/>
</dbReference>
<keyword evidence="4" id="KW-1185">Reference proteome</keyword>
<evidence type="ECO:0000313" key="3">
    <source>
        <dbReference type="EMBL" id="KAJ9142147.1"/>
    </source>
</evidence>
<feature type="region of interest" description="Disordered" evidence="1">
    <location>
        <begin position="1"/>
        <end position="92"/>
    </location>
</feature>
<dbReference type="PROSITE" id="PS00036">
    <property type="entry name" value="BZIP_BASIC"/>
    <property type="match status" value="1"/>
</dbReference>
<dbReference type="Gene3D" id="1.20.5.170">
    <property type="match status" value="1"/>
</dbReference>
<dbReference type="PANTHER" id="PTHR38116:SF5">
    <property type="entry name" value="BZIP DOMAIN-CONTAINING PROTEIN"/>
    <property type="match status" value="1"/>
</dbReference>
<dbReference type="Pfam" id="PF11905">
    <property type="entry name" value="DUF3425"/>
    <property type="match status" value="1"/>
</dbReference>